<sequence length="144" mass="15177">MSGQALPVAVFCLATGAALGCLFLLFQGMSQLLGLKKLGTALVDVLFCCLCGGLVFLCALAVDSGRLRLYQAALQGLGAWCVVAAFGPLARRGIARLRKIFGKLCSLLGRWAGIPLGHLRQGAATRAHPGKKTGKKLKKPRKKT</sequence>
<accession>A0A9D2S089</accession>
<evidence type="ECO:0000313" key="4">
    <source>
        <dbReference type="Proteomes" id="UP000824214"/>
    </source>
</evidence>
<dbReference type="Pfam" id="PF09578">
    <property type="entry name" value="Spore_YabQ"/>
    <property type="match status" value="1"/>
</dbReference>
<evidence type="ECO:0000313" key="3">
    <source>
        <dbReference type="EMBL" id="HJB38481.1"/>
    </source>
</evidence>
<comment type="caution">
    <text evidence="3">The sequence shown here is derived from an EMBL/GenBank/DDBJ whole genome shotgun (WGS) entry which is preliminary data.</text>
</comment>
<keyword evidence="2" id="KW-1133">Transmembrane helix</keyword>
<feature type="transmembrane region" description="Helical" evidence="2">
    <location>
        <begin position="68"/>
        <end position="90"/>
    </location>
</feature>
<name>A0A9D2S089_9FIRM</name>
<evidence type="ECO:0000256" key="1">
    <source>
        <dbReference type="SAM" id="MobiDB-lite"/>
    </source>
</evidence>
<dbReference type="NCBIfam" id="TIGR02893">
    <property type="entry name" value="spore_yabQ"/>
    <property type="match status" value="1"/>
</dbReference>
<dbReference type="Proteomes" id="UP000824214">
    <property type="component" value="Unassembled WGS sequence"/>
</dbReference>
<protein>
    <submittedName>
        <fullName evidence="3">Spore cortex biosynthesis protein YabQ</fullName>
    </submittedName>
</protein>
<gene>
    <name evidence="3" type="ORF">H9942_10535</name>
</gene>
<feature type="region of interest" description="Disordered" evidence="1">
    <location>
        <begin position="122"/>
        <end position="144"/>
    </location>
</feature>
<feature type="transmembrane region" description="Helical" evidence="2">
    <location>
        <begin position="6"/>
        <end position="26"/>
    </location>
</feature>
<proteinExistence type="predicted"/>
<dbReference type="AlphaFoldDB" id="A0A9D2S089"/>
<organism evidence="3 4">
    <name type="scientific">Candidatus Acutalibacter ornithocaccae</name>
    <dbReference type="NCBI Taxonomy" id="2838416"/>
    <lineage>
        <taxon>Bacteria</taxon>
        <taxon>Bacillati</taxon>
        <taxon>Bacillota</taxon>
        <taxon>Clostridia</taxon>
        <taxon>Eubacteriales</taxon>
        <taxon>Acutalibacteraceae</taxon>
        <taxon>Acutalibacter</taxon>
    </lineage>
</organism>
<reference evidence="3" key="2">
    <citation type="submission" date="2021-04" db="EMBL/GenBank/DDBJ databases">
        <authorList>
            <person name="Gilroy R."/>
        </authorList>
    </citation>
    <scope>NUCLEOTIDE SEQUENCE</scope>
    <source>
        <strain evidence="3">ChiBcolR8-3208</strain>
    </source>
</reference>
<keyword evidence="2" id="KW-0812">Transmembrane</keyword>
<reference evidence="3" key="1">
    <citation type="journal article" date="2021" name="PeerJ">
        <title>Extensive microbial diversity within the chicken gut microbiome revealed by metagenomics and culture.</title>
        <authorList>
            <person name="Gilroy R."/>
            <person name="Ravi A."/>
            <person name="Getino M."/>
            <person name="Pursley I."/>
            <person name="Horton D.L."/>
            <person name="Alikhan N.F."/>
            <person name="Baker D."/>
            <person name="Gharbi K."/>
            <person name="Hall N."/>
            <person name="Watson M."/>
            <person name="Adriaenssens E.M."/>
            <person name="Foster-Nyarko E."/>
            <person name="Jarju S."/>
            <person name="Secka A."/>
            <person name="Antonio M."/>
            <person name="Oren A."/>
            <person name="Chaudhuri R.R."/>
            <person name="La Ragione R."/>
            <person name="Hildebrand F."/>
            <person name="Pallen M.J."/>
        </authorList>
    </citation>
    <scope>NUCLEOTIDE SEQUENCE</scope>
    <source>
        <strain evidence="3">ChiBcolR8-3208</strain>
    </source>
</reference>
<feature type="compositionally biased region" description="Basic residues" evidence="1">
    <location>
        <begin position="128"/>
        <end position="144"/>
    </location>
</feature>
<feature type="transmembrane region" description="Helical" evidence="2">
    <location>
        <begin position="38"/>
        <end position="62"/>
    </location>
</feature>
<dbReference type="EMBL" id="DWXZ01000221">
    <property type="protein sequence ID" value="HJB38481.1"/>
    <property type="molecule type" value="Genomic_DNA"/>
</dbReference>
<dbReference type="InterPro" id="IPR019074">
    <property type="entry name" value="YabQ"/>
</dbReference>
<keyword evidence="2" id="KW-0472">Membrane</keyword>
<evidence type="ECO:0000256" key="2">
    <source>
        <dbReference type="SAM" id="Phobius"/>
    </source>
</evidence>